<name>A0ACC2TFI7_9FUNG</name>
<evidence type="ECO:0000313" key="2">
    <source>
        <dbReference type="Proteomes" id="UP001165960"/>
    </source>
</evidence>
<protein>
    <submittedName>
        <fullName evidence="1">Uncharacterized protein</fullName>
    </submittedName>
</protein>
<proteinExistence type="predicted"/>
<accession>A0ACC2TFI7</accession>
<keyword evidence="2" id="KW-1185">Reference proteome</keyword>
<dbReference type="Proteomes" id="UP001165960">
    <property type="component" value="Unassembled WGS sequence"/>
</dbReference>
<sequence>MKYIVAALAAVSCQQSAPQNYDTLSLKVSSIKVLENKAMKCAGLLISKAMALTLAECVGSDASKVKVVEHAKRDSKFGNLAKDRLHNTEYGVNQITKDPEWKGKAHNVAFLEIKASQTEALTVSIPTADDYQQEAKMVMLRYRTTTAVRNTRHEVEPIEYKLVKNEGCLNEFRRELQSDEYCLESLAPSKIRNTELGSPVFFALSKDTPKVAGIINDYRETNNSNSLIIIQSIYHSFIKISLSFLMK</sequence>
<comment type="caution">
    <text evidence="1">The sequence shown here is derived from an EMBL/GenBank/DDBJ whole genome shotgun (WGS) entry which is preliminary data.</text>
</comment>
<gene>
    <name evidence="1" type="ORF">DSO57_1018003</name>
</gene>
<organism evidence="1 2">
    <name type="scientific">Entomophthora muscae</name>
    <dbReference type="NCBI Taxonomy" id="34485"/>
    <lineage>
        <taxon>Eukaryota</taxon>
        <taxon>Fungi</taxon>
        <taxon>Fungi incertae sedis</taxon>
        <taxon>Zoopagomycota</taxon>
        <taxon>Entomophthoromycotina</taxon>
        <taxon>Entomophthoromycetes</taxon>
        <taxon>Entomophthorales</taxon>
        <taxon>Entomophthoraceae</taxon>
        <taxon>Entomophthora</taxon>
    </lineage>
</organism>
<dbReference type="EMBL" id="QTSX02002917">
    <property type="protein sequence ID" value="KAJ9073287.1"/>
    <property type="molecule type" value="Genomic_DNA"/>
</dbReference>
<reference evidence="1" key="1">
    <citation type="submission" date="2022-04" db="EMBL/GenBank/DDBJ databases">
        <title>Genome of the entomopathogenic fungus Entomophthora muscae.</title>
        <authorList>
            <person name="Elya C."/>
            <person name="Lovett B.R."/>
            <person name="Lee E."/>
            <person name="Macias A.M."/>
            <person name="Hajek A.E."/>
            <person name="De Bivort B.L."/>
            <person name="Kasson M.T."/>
            <person name="De Fine Licht H.H."/>
            <person name="Stajich J.E."/>
        </authorList>
    </citation>
    <scope>NUCLEOTIDE SEQUENCE</scope>
    <source>
        <strain evidence="1">Berkeley</strain>
    </source>
</reference>
<evidence type="ECO:0000313" key="1">
    <source>
        <dbReference type="EMBL" id="KAJ9073287.1"/>
    </source>
</evidence>